<name>A0A0F7SNA7_PHARH</name>
<dbReference type="EMBL" id="LN483124">
    <property type="protein sequence ID" value="CED82149.1"/>
    <property type="molecule type" value="Genomic_DNA"/>
</dbReference>
<dbReference type="SUPFAM" id="SSF47095">
    <property type="entry name" value="HMG-box"/>
    <property type="match status" value="1"/>
</dbReference>
<dbReference type="CDD" id="cd00084">
    <property type="entry name" value="HMG-box_SF"/>
    <property type="match status" value="1"/>
</dbReference>
<accession>A0A0F7SNA7</accession>
<dbReference type="InterPro" id="IPR036910">
    <property type="entry name" value="HMG_box_dom_sf"/>
</dbReference>
<reference evidence="1" key="1">
    <citation type="submission" date="2014-08" db="EMBL/GenBank/DDBJ databases">
        <authorList>
            <person name="Sharma Rahul"/>
            <person name="Thines Marco"/>
        </authorList>
    </citation>
    <scope>NUCLEOTIDE SEQUENCE</scope>
</reference>
<proteinExistence type="predicted"/>
<organism evidence="1">
    <name type="scientific">Phaffia rhodozyma</name>
    <name type="common">Yeast</name>
    <name type="synonym">Xanthophyllomyces dendrorhous</name>
    <dbReference type="NCBI Taxonomy" id="264483"/>
    <lineage>
        <taxon>Eukaryota</taxon>
        <taxon>Fungi</taxon>
        <taxon>Dikarya</taxon>
        <taxon>Basidiomycota</taxon>
        <taxon>Agaricomycotina</taxon>
        <taxon>Tremellomycetes</taxon>
        <taxon>Cystofilobasidiales</taxon>
        <taxon>Mrakiaceae</taxon>
        <taxon>Phaffia</taxon>
    </lineage>
</organism>
<dbReference type="Gene3D" id="1.10.30.10">
    <property type="entry name" value="High mobility group box domain"/>
    <property type="match status" value="1"/>
</dbReference>
<dbReference type="AlphaFoldDB" id="A0A0F7SNA7"/>
<evidence type="ECO:0000313" key="1">
    <source>
        <dbReference type="EMBL" id="CED82149.1"/>
    </source>
</evidence>
<protein>
    <submittedName>
        <fullName evidence="1">High mobility group box domain</fullName>
    </submittedName>
</protein>
<sequence length="283" mass="32851">MPYPPRFSLSSFRLFKPKAPPRTCPVKKPRSQALEEFYASQRNKGVAKLPGPIDIRKRPRDTAFTTFAKERLSQLHLIPLQERPQGSMAVFMAKAWEELPYDEKKVYIKRSTDAVKVWEDALVKWRAALTEAEQDSAQTDAELSPLLFRKVPSDPPETYWKLDASSRFWGALVSRSTFREEGVRAINPTDVSNRSDATNGLLELFEHMMDGRDLAHPVGRVCSIYKHYDNDFFTSQDLSATPPPRNKQLQKVWFLYEYKKIWFLVYQSPQSLINFRVGVNRRF</sequence>